<reference evidence="1 3" key="1">
    <citation type="journal article" date="2024" name="J Genomics">
        <title>Draft genome sequencing and assembly of Favolaschia claudopus CIRM-BRFM 2984 isolated from oak limbs.</title>
        <authorList>
            <person name="Navarro D."/>
            <person name="Drula E."/>
            <person name="Chaduli D."/>
            <person name="Cazenave R."/>
            <person name="Ahrendt S."/>
            <person name="Wang J."/>
            <person name="Lipzen A."/>
            <person name="Daum C."/>
            <person name="Barry K."/>
            <person name="Grigoriev I.V."/>
            <person name="Favel A."/>
            <person name="Rosso M.N."/>
            <person name="Martin F."/>
        </authorList>
    </citation>
    <scope>NUCLEOTIDE SEQUENCE [LARGE SCALE GENOMIC DNA]</scope>
    <source>
        <strain evidence="1 3">CIRM-BRFM 2984</strain>
    </source>
</reference>
<accession>A0AAW0A418</accession>
<evidence type="ECO:0000313" key="3">
    <source>
        <dbReference type="Proteomes" id="UP001362999"/>
    </source>
</evidence>
<dbReference type="AlphaFoldDB" id="A0AAW0A418"/>
<dbReference type="EMBL" id="JAWWNJ010000056">
    <property type="protein sequence ID" value="KAK7014574.1"/>
    <property type="molecule type" value="Genomic_DNA"/>
</dbReference>
<protein>
    <submittedName>
        <fullName evidence="1">Uncharacterized protein</fullName>
    </submittedName>
</protein>
<organism evidence="1 3">
    <name type="scientific">Favolaschia claudopus</name>
    <dbReference type="NCBI Taxonomy" id="2862362"/>
    <lineage>
        <taxon>Eukaryota</taxon>
        <taxon>Fungi</taxon>
        <taxon>Dikarya</taxon>
        <taxon>Basidiomycota</taxon>
        <taxon>Agaricomycotina</taxon>
        <taxon>Agaricomycetes</taxon>
        <taxon>Agaricomycetidae</taxon>
        <taxon>Agaricales</taxon>
        <taxon>Marasmiineae</taxon>
        <taxon>Mycenaceae</taxon>
        <taxon>Favolaschia</taxon>
    </lineage>
</organism>
<keyword evidence="3" id="KW-1185">Reference proteome</keyword>
<sequence>MAFAAAAFLDRFCGRLMRAALRMSITASFASGFRVSEDGCMGSYAVMGGWRACVMEDVDRARHGGDAETRFRDERGERGASGVCFCVEWKDERLLPAAIGQCLISYEARKRTMFP</sequence>
<dbReference type="Proteomes" id="UP001362999">
    <property type="component" value="Unassembled WGS sequence"/>
</dbReference>
<gene>
    <name evidence="2" type="ORF">R3P38DRAFT_2787418</name>
    <name evidence="1" type="ORF">R3P38DRAFT_2796731</name>
</gene>
<name>A0AAW0A418_9AGAR</name>
<evidence type="ECO:0000313" key="2">
    <source>
        <dbReference type="EMBL" id="KAK7014574.1"/>
    </source>
</evidence>
<proteinExistence type="predicted"/>
<comment type="caution">
    <text evidence="1">The sequence shown here is derived from an EMBL/GenBank/DDBJ whole genome shotgun (WGS) entry which is preliminary data.</text>
</comment>
<evidence type="ECO:0000313" key="1">
    <source>
        <dbReference type="EMBL" id="KAK7000924.1"/>
    </source>
</evidence>
<dbReference type="EMBL" id="JAWWNJ010000086">
    <property type="protein sequence ID" value="KAK7000924.1"/>
    <property type="molecule type" value="Genomic_DNA"/>
</dbReference>